<keyword evidence="2" id="KW-0689">Ribosomal protein</keyword>
<proteinExistence type="predicted"/>
<evidence type="ECO:0000313" key="1">
    <source>
        <dbReference type="Proteomes" id="UP000694888"/>
    </source>
</evidence>
<name>A0ABM0K1Z9_APLCA</name>
<organism evidence="1 2">
    <name type="scientific">Aplysia californica</name>
    <name type="common">California sea hare</name>
    <dbReference type="NCBI Taxonomy" id="6500"/>
    <lineage>
        <taxon>Eukaryota</taxon>
        <taxon>Metazoa</taxon>
        <taxon>Spiralia</taxon>
        <taxon>Lophotrochozoa</taxon>
        <taxon>Mollusca</taxon>
        <taxon>Gastropoda</taxon>
        <taxon>Heterobranchia</taxon>
        <taxon>Euthyneura</taxon>
        <taxon>Tectipleura</taxon>
        <taxon>Aplysiida</taxon>
        <taxon>Aplysioidea</taxon>
        <taxon>Aplysiidae</taxon>
        <taxon>Aplysia</taxon>
    </lineage>
</organism>
<accession>A0ABM0K1Z9</accession>
<protein>
    <submittedName>
        <fullName evidence="2">28S ribosomal protein S34, mitochondrial</fullName>
    </submittedName>
</protein>
<keyword evidence="2" id="KW-0687">Ribonucleoprotein</keyword>
<keyword evidence="1" id="KW-1185">Reference proteome</keyword>
<evidence type="ECO:0000313" key="2">
    <source>
        <dbReference type="RefSeq" id="XP_005106864.1"/>
    </source>
</evidence>
<dbReference type="Pfam" id="PF16053">
    <property type="entry name" value="MRP-S34"/>
    <property type="match status" value="1"/>
</dbReference>
<dbReference type="GeneID" id="101852351"/>
<reference evidence="2" key="1">
    <citation type="submission" date="2025-08" db="UniProtKB">
        <authorList>
            <consortium name="RefSeq"/>
        </authorList>
    </citation>
    <scope>IDENTIFICATION</scope>
</reference>
<dbReference type="InterPro" id="IPR032053">
    <property type="entry name" value="Ribosomal_mS34"/>
</dbReference>
<dbReference type="RefSeq" id="XP_005106864.1">
    <property type="nucleotide sequence ID" value="XM_005106807.3"/>
</dbReference>
<dbReference type="Proteomes" id="UP000694888">
    <property type="component" value="Unplaced"/>
</dbReference>
<dbReference type="GO" id="GO:0005840">
    <property type="term" value="C:ribosome"/>
    <property type="evidence" value="ECO:0007669"/>
    <property type="project" value="UniProtKB-KW"/>
</dbReference>
<sequence length="169" mass="19431">MPVRYIGRDPFFKGKSLYEICRQLRNLGEGRIVTRTSFEEKWPTQKTYVRLTQVIPDMSCPGPREPSVNQAWGFLVYRGEEVGEVRLTAGHKPDWRLIPKEEEADFCRIAAETAETVEKETVPKRVACPPLLEMVQKQELSARGEAVPDQIQIPYVGVRPLKEIKRHLV</sequence>
<dbReference type="PANTHER" id="PTHR28589">
    <property type="entry name" value="28S RIBOSOMAL PROTEIN S34, MITOCHONDRIAL"/>
    <property type="match status" value="1"/>
</dbReference>
<dbReference type="PANTHER" id="PTHR28589:SF1">
    <property type="entry name" value="SMALL RIBOSOMAL SUBUNIT PROTEIN MS34"/>
    <property type="match status" value="1"/>
</dbReference>
<gene>
    <name evidence="2" type="primary">LOC101852351</name>
</gene>